<organism evidence="3 4">
    <name type="scientific">Cohnella fermenti</name>
    <dbReference type="NCBI Taxonomy" id="2565925"/>
    <lineage>
        <taxon>Bacteria</taxon>
        <taxon>Bacillati</taxon>
        <taxon>Bacillota</taxon>
        <taxon>Bacilli</taxon>
        <taxon>Bacillales</taxon>
        <taxon>Paenibacillaceae</taxon>
        <taxon>Cohnella</taxon>
    </lineage>
</organism>
<dbReference type="Pfam" id="PF03551">
    <property type="entry name" value="PadR"/>
    <property type="match status" value="1"/>
</dbReference>
<evidence type="ECO:0000313" key="3">
    <source>
        <dbReference type="EMBL" id="THF83531.1"/>
    </source>
</evidence>
<accession>A0A4S4C6K2</accession>
<feature type="region of interest" description="Disordered" evidence="1">
    <location>
        <begin position="181"/>
        <end position="213"/>
    </location>
</feature>
<dbReference type="InterPro" id="IPR005149">
    <property type="entry name" value="Tscrpt_reg_PadR_N"/>
</dbReference>
<evidence type="ECO:0000259" key="2">
    <source>
        <dbReference type="Pfam" id="PF03551"/>
    </source>
</evidence>
<protein>
    <submittedName>
        <fullName evidence="3">PadR family transcriptional regulator</fullName>
    </submittedName>
</protein>
<dbReference type="EMBL" id="SSOB01000004">
    <property type="protein sequence ID" value="THF83531.1"/>
    <property type="molecule type" value="Genomic_DNA"/>
</dbReference>
<dbReference type="PANTHER" id="PTHR43252">
    <property type="entry name" value="TRANSCRIPTIONAL REGULATOR YQJI"/>
    <property type="match status" value="1"/>
</dbReference>
<feature type="region of interest" description="Disordered" evidence="1">
    <location>
        <begin position="1"/>
        <end position="96"/>
    </location>
</feature>
<dbReference type="InterPro" id="IPR036388">
    <property type="entry name" value="WH-like_DNA-bd_sf"/>
</dbReference>
<feature type="compositionally biased region" description="Basic and acidic residues" evidence="1">
    <location>
        <begin position="194"/>
        <end position="213"/>
    </location>
</feature>
<keyword evidence="4" id="KW-1185">Reference proteome</keyword>
<dbReference type="Gene3D" id="1.10.10.10">
    <property type="entry name" value="Winged helix-like DNA-binding domain superfamily/Winged helix DNA-binding domain"/>
    <property type="match status" value="1"/>
</dbReference>
<dbReference type="Proteomes" id="UP000310636">
    <property type="component" value="Unassembled WGS sequence"/>
</dbReference>
<dbReference type="AlphaFoldDB" id="A0A4S4C6K2"/>
<dbReference type="OrthoDB" id="9814826at2"/>
<evidence type="ECO:0000313" key="4">
    <source>
        <dbReference type="Proteomes" id="UP000310636"/>
    </source>
</evidence>
<sequence length="311" mass="33655">MFFRQDDGRGGGRGGPDERDGRGGYGGRGGPEERGGRGGPSDRGWPDGRGRHPGHPGHGGHGGFGGHPGRGGGPRGFDGPGRGRPGFGGRGEPWFDGRREGKRFFMRGEFKFALLELLAAEPMHGYQLIKAMEEKTGGLYTPSAGSIYPNLQLLEEMGFVQSGEAEGKKLYEITEAGKEHLRERAKEAPVAPEGRWDRRGHPGPEREGWPPFDKRDLRDLAIGWPEAVGLLARAARESQADPGSERAERLRELMRKLTEELRQELNADSEFSAASAGLSSPLADAEADVDADKEADADSADRDPDREPPAE</sequence>
<evidence type="ECO:0000256" key="1">
    <source>
        <dbReference type="SAM" id="MobiDB-lite"/>
    </source>
</evidence>
<proteinExistence type="predicted"/>
<reference evidence="3 4" key="1">
    <citation type="submission" date="2019-04" db="EMBL/GenBank/DDBJ databases">
        <title>Cohnella sp. nov. isolated from preserved vegetables.</title>
        <authorList>
            <person name="Lin S.-Y."/>
            <person name="Hung M.-H."/>
            <person name="Young C.-C."/>
        </authorList>
    </citation>
    <scope>NUCLEOTIDE SEQUENCE [LARGE SCALE GENOMIC DNA]</scope>
    <source>
        <strain evidence="3 4">CC-MHH1044</strain>
    </source>
</reference>
<feature type="compositionally biased region" description="Gly residues" evidence="1">
    <location>
        <begin position="56"/>
        <end position="91"/>
    </location>
</feature>
<feature type="compositionally biased region" description="Low complexity" evidence="1">
    <location>
        <begin position="272"/>
        <end position="284"/>
    </location>
</feature>
<feature type="compositionally biased region" description="Basic and acidic residues" evidence="1">
    <location>
        <begin position="1"/>
        <end position="22"/>
    </location>
</feature>
<feature type="region of interest" description="Disordered" evidence="1">
    <location>
        <begin position="268"/>
        <end position="311"/>
    </location>
</feature>
<gene>
    <name evidence="3" type="ORF">E6C55_04415</name>
</gene>
<dbReference type="SUPFAM" id="SSF46785">
    <property type="entry name" value="Winged helix' DNA-binding domain"/>
    <property type="match status" value="1"/>
</dbReference>
<feature type="compositionally biased region" description="Basic and acidic residues" evidence="1">
    <location>
        <begin position="290"/>
        <end position="311"/>
    </location>
</feature>
<comment type="caution">
    <text evidence="3">The sequence shown here is derived from an EMBL/GenBank/DDBJ whole genome shotgun (WGS) entry which is preliminary data.</text>
</comment>
<name>A0A4S4C6K2_9BACL</name>
<feature type="domain" description="Transcription regulator PadR N-terminal" evidence="2">
    <location>
        <begin position="114"/>
        <end position="183"/>
    </location>
</feature>
<dbReference type="PANTHER" id="PTHR43252:SF2">
    <property type="entry name" value="TRANSCRIPTION REGULATOR, PADR-LIKE FAMILY"/>
    <property type="match status" value="1"/>
</dbReference>
<dbReference type="InterPro" id="IPR036390">
    <property type="entry name" value="WH_DNA-bd_sf"/>
</dbReference>